<evidence type="ECO:0000256" key="1">
    <source>
        <dbReference type="SAM" id="SignalP"/>
    </source>
</evidence>
<evidence type="ECO:0008006" key="4">
    <source>
        <dbReference type="Google" id="ProtNLM"/>
    </source>
</evidence>
<protein>
    <recommendedName>
        <fullName evidence="4">Lipoprotein</fullName>
    </recommendedName>
</protein>
<proteinExistence type="predicted"/>
<feature type="chain" id="PRO_5041349293" description="Lipoprotein" evidence="1">
    <location>
        <begin position="25"/>
        <end position="349"/>
    </location>
</feature>
<accession>A0AA37P3N3</accession>
<dbReference type="PROSITE" id="PS51257">
    <property type="entry name" value="PROKAR_LIPOPROTEIN"/>
    <property type="match status" value="1"/>
</dbReference>
<organism evidence="2 3">
    <name type="scientific">Alistipes finegoldii</name>
    <dbReference type="NCBI Taxonomy" id="214856"/>
    <lineage>
        <taxon>Bacteria</taxon>
        <taxon>Pseudomonadati</taxon>
        <taxon>Bacteroidota</taxon>
        <taxon>Bacteroidia</taxon>
        <taxon>Bacteroidales</taxon>
        <taxon>Rikenellaceae</taxon>
        <taxon>Alistipes</taxon>
    </lineage>
</organism>
<evidence type="ECO:0000313" key="2">
    <source>
        <dbReference type="EMBL" id="GKI18173.1"/>
    </source>
</evidence>
<dbReference type="EMBL" id="BQOL01000001">
    <property type="protein sequence ID" value="GKI18173.1"/>
    <property type="molecule type" value="Genomic_DNA"/>
</dbReference>
<dbReference type="AlphaFoldDB" id="A0AA37P3N3"/>
<dbReference type="RefSeq" id="WP_244076218.1">
    <property type="nucleotide sequence ID" value="NZ_AP025581.1"/>
</dbReference>
<feature type="signal peptide" evidence="1">
    <location>
        <begin position="1"/>
        <end position="24"/>
    </location>
</feature>
<reference evidence="2" key="1">
    <citation type="submission" date="2022-01" db="EMBL/GenBank/DDBJ databases">
        <title>Novel bile acid biosynthetic pathways are enriched in the microbiome of centenarians.</title>
        <authorList>
            <person name="Sato Y."/>
            <person name="Atarashi K."/>
            <person name="Plichta R.D."/>
            <person name="Arai Y."/>
            <person name="Sasajima S."/>
            <person name="Kearney M.S."/>
            <person name="Suda W."/>
            <person name="Takeshita K."/>
            <person name="Sasaki T."/>
            <person name="Okamoto S."/>
            <person name="Skelly N.A."/>
            <person name="Okamura Y."/>
            <person name="Vlamakis H."/>
            <person name="Li Y."/>
            <person name="Tanoue T."/>
            <person name="Takei H."/>
            <person name="Nittono H."/>
            <person name="Narushima S."/>
            <person name="Irie J."/>
            <person name="Itoh H."/>
            <person name="Moriya K."/>
            <person name="Sugiura Y."/>
            <person name="Suematsu M."/>
            <person name="Moritoki N."/>
            <person name="Shibata S."/>
            <person name="Littman R.D."/>
            <person name="Fischbach A.M."/>
            <person name="Uwamino Y."/>
            <person name="Inoue T."/>
            <person name="Honda A."/>
            <person name="Hattori M."/>
            <person name="Murai T."/>
            <person name="Xavier J.R."/>
            <person name="Hirose N."/>
            <person name="Honda K."/>
        </authorList>
    </citation>
    <scope>NUCLEOTIDE SEQUENCE</scope>
    <source>
        <strain evidence="2">CE91-St16</strain>
    </source>
</reference>
<comment type="caution">
    <text evidence="2">The sequence shown here is derived from an EMBL/GenBank/DDBJ whole genome shotgun (WGS) entry which is preliminary data.</text>
</comment>
<dbReference type="Pfam" id="PF16141">
    <property type="entry name" value="GH18_BT1044-like"/>
    <property type="match status" value="1"/>
</dbReference>
<gene>
    <name evidence="2" type="ORF">CE91St16_10810</name>
</gene>
<sequence>MKINIKRYFLSLAAVLFMVGCHEAVEPEAIDVNYSSFEETNPELYARYMQALREYKAGSHKAVFVTMTVPENGAATTHRTQHFTAIPDSVDFIVVNPVPAVLCQTLVDEIRKVHEKGTRILFNIDLQTFENDWTQVLKEDPTLSEDDALAYLGGRVGEQIALVDRWGYDGFIFTYTGKAVGSIQDEALAVYTARQEALFAPIRAWHEAHPSHALVFRGFTGAVTEANMPLLDECAYIILPTNDVKTLDEMSFSALTAVSVAGVPADRLIVTAQTTRPGDDKKEFGYTGMVDAFGDTVEAIEAWAGWVTLPSPGHTRAGLLIEDVQYDYYNPAKVWAKTREAIGIMNPSI</sequence>
<evidence type="ECO:0000313" key="3">
    <source>
        <dbReference type="Proteomes" id="UP001055105"/>
    </source>
</evidence>
<keyword evidence="1" id="KW-0732">Signal</keyword>
<dbReference type="InterPro" id="IPR032320">
    <property type="entry name" value="GH18_BT1044-like"/>
</dbReference>
<name>A0AA37P3N3_9BACT</name>
<dbReference type="Proteomes" id="UP001055105">
    <property type="component" value="Unassembled WGS sequence"/>
</dbReference>